<keyword evidence="3" id="KW-1185">Reference proteome</keyword>
<reference evidence="2" key="1">
    <citation type="submission" date="2023-07" db="EMBL/GenBank/DDBJ databases">
        <title>draft genome sequence of fig (Ficus carica).</title>
        <authorList>
            <person name="Takahashi T."/>
            <person name="Nishimura K."/>
        </authorList>
    </citation>
    <scope>NUCLEOTIDE SEQUENCE</scope>
</reference>
<dbReference type="EMBL" id="BTGU01000004">
    <property type="protein sequence ID" value="GMN34299.1"/>
    <property type="molecule type" value="Genomic_DNA"/>
</dbReference>
<evidence type="ECO:0000313" key="2">
    <source>
        <dbReference type="EMBL" id="GMN34299.1"/>
    </source>
</evidence>
<evidence type="ECO:0000256" key="1">
    <source>
        <dbReference type="SAM" id="MobiDB-lite"/>
    </source>
</evidence>
<accession>A0AA88DD92</accession>
<name>A0AA88DD92_FICCA</name>
<organism evidence="2 3">
    <name type="scientific">Ficus carica</name>
    <name type="common">Common fig</name>
    <dbReference type="NCBI Taxonomy" id="3494"/>
    <lineage>
        <taxon>Eukaryota</taxon>
        <taxon>Viridiplantae</taxon>
        <taxon>Streptophyta</taxon>
        <taxon>Embryophyta</taxon>
        <taxon>Tracheophyta</taxon>
        <taxon>Spermatophyta</taxon>
        <taxon>Magnoliopsida</taxon>
        <taxon>eudicotyledons</taxon>
        <taxon>Gunneridae</taxon>
        <taxon>Pentapetalae</taxon>
        <taxon>rosids</taxon>
        <taxon>fabids</taxon>
        <taxon>Rosales</taxon>
        <taxon>Moraceae</taxon>
        <taxon>Ficeae</taxon>
        <taxon>Ficus</taxon>
    </lineage>
</organism>
<protein>
    <submittedName>
        <fullName evidence="2">Uncharacterized protein</fullName>
    </submittedName>
</protein>
<evidence type="ECO:0000313" key="3">
    <source>
        <dbReference type="Proteomes" id="UP001187192"/>
    </source>
</evidence>
<comment type="caution">
    <text evidence="2">The sequence shown here is derived from an EMBL/GenBank/DDBJ whole genome shotgun (WGS) entry which is preliminary data.</text>
</comment>
<gene>
    <name evidence="2" type="ORF">TIFTF001_004621</name>
</gene>
<dbReference type="Proteomes" id="UP001187192">
    <property type="component" value="Unassembled WGS sequence"/>
</dbReference>
<sequence length="111" mass="11461">MALGGTPMVLVGLPPVAIARVGTLKHRKSGGGRGRTEAIAWSLAAVGRVDLVKGASREASAESPGRRAHRGDHLATSPTVPNSDALRRGSLPRLPSSLPWRSSNPRLGGSV</sequence>
<dbReference type="AlphaFoldDB" id="A0AA88DD92"/>
<feature type="region of interest" description="Disordered" evidence="1">
    <location>
        <begin position="55"/>
        <end position="111"/>
    </location>
</feature>
<feature type="compositionally biased region" description="Low complexity" evidence="1">
    <location>
        <begin position="88"/>
        <end position="111"/>
    </location>
</feature>
<proteinExistence type="predicted"/>